<name>A0A0R2BGQ0_SECCO</name>
<gene>
    <name evidence="2" type="ORF">FC82_GL003196</name>
</gene>
<dbReference type="EMBL" id="AYYR01000071">
    <property type="protein sequence ID" value="KRM74755.1"/>
    <property type="molecule type" value="Genomic_DNA"/>
</dbReference>
<reference evidence="2 3" key="1">
    <citation type="journal article" date="2015" name="Genome Announc.">
        <title>Expanding the biotechnology potential of lactobacilli through comparative genomics of 213 strains and associated genera.</title>
        <authorList>
            <person name="Sun Z."/>
            <person name="Harris H.M."/>
            <person name="McCann A."/>
            <person name="Guo C."/>
            <person name="Argimon S."/>
            <person name="Zhang W."/>
            <person name="Yang X."/>
            <person name="Jeffery I.B."/>
            <person name="Cooney J.C."/>
            <person name="Kagawa T.F."/>
            <person name="Liu W."/>
            <person name="Song Y."/>
            <person name="Salvetti E."/>
            <person name="Wrobel A."/>
            <person name="Rasinkangas P."/>
            <person name="Parkhill J."/>
            <person name="Rea M.C."/>
            <person name="O'Sullivan O."/>
            <person name="Ritari J."/>
            <person name="Douillard F.P."/>
            <person name="Paul Ross R."/>
            <person name="Yang R."/>
            <person name="Briner A.E."/>
            <person name="Felis G.E."/>
            <person name="de Vos W.M."/>
            <person name="Barrangou R."/>
            <person name="Klaenhammer T.R."/>
            <person name="Caufield P.W."/>
            <person name="Cui Y."/>
            <person name="Zhang H."/>
            <person name="O'Toole P.W."/>
        </authorList>
    </citation>
    <scope>NUCLEOTIDE SEQUENCE [LARGE SCALE GENOMIC DNA]</scope>
    <source>
        <strain evidence="2 3">DSM 20515</strain>
    </source>
</reference>
<evidence type="ECO:0000313" key="3">
    <source>
        <dbReference type="Proteomes" id="UP000051845"/>
    </source>
</evidence>
<evidence type="ECO:0000313" key="2">
    <source>
        <dbReference type="EMBL" id="KRM74755.1"/>
    </source>
</evidence>
<dbReference type="PATRIC" id="fig|1423733.4.peg.3319"/>
<feature type="chain" id="PRO_5006415366" evidence="1">
    <location>
        <begin position="32"/>
        <end position="477"/>
    </location>
</feature>
<dbReference type="RefSeq" id="WP_054762315.1">
    <property type="nucleotide sequence ID" value="NZ_AYYR01000071.1"/>
</dbReference>
<keyword evidence="1" id="KW-0732">Signal</keyword>
<comment type="caution">
    <text evidence="2">The sequence shown here is derived from an EMBL/GenBank/DDBJ whole genome shotgun (WGS) entry which is preliminary data.</text>
</comment>
<proteinExistence type="predicted"/>
<feature type="signal peptide" evidence="1">
    <location>
        <begin position="1"/>
        <end position="31"/>
    </location>
</feature>
<evidence type="ECO:0000256" key="1">
    <source>
        <dbReference type="SAM" id="SignalP"/>
    </source>
</evidence>
<dbReference type="STRING" id="33960.TY91_12650"/>
<sequence>MKSGMKKSLYLGLAAISLVAAGAASSTTASAKSYATVKTNKTLTTTASTRNVALTGTNAIYTKAGTVKGAKLVATKTTAKKLAASTSGKNNFRAYKVATTNRGSVYYKVVSFDGTYRGWVYGGKSTSAFAGGVKSYDTTTSATAPSSTAKYKLSASTSSTANTLFYSQPQYAEYKIGRAKVSGSVLTSTSAYADSTFTFSAAEKASREGDTWYQIASVDGSTTNGLVGAWVKSSNVSQTNAEPTATDNNSVTVEYETSNGNVVGTASDKFIAASGTSTTEGQTVSSSDQNTDGDTLTEFATANVPSGYTITSTSQLASATYGGTTYVTVAKADTSKVSFVDGNYNSLSSSDFADGYPSLTTTQQEALTASDGTAFSSSDFATSGSIGSLFSGTSTNVTVYDDATTTTADTNSPLSGYYGQTASNGRSYFYVYDATKTQSANSGLSYGDTIKIVFDKYYATTPSTTTTTDTGNTNYVD</sequence>
<protein>
    <submittedName>
        <fullName evidence="2">S-layer protein</fullName>
    </submittedName>
</protein>
<dbReference type="AlphaFoldDB" id="A0A0R2BGQ0"/>
<organism evidence="2 3">
    <name type="scientific">Secundilactobacillus collinoides DSM 20515 = JCM 1123</name>
    <dbReference type="NCBI Taxonomy" id="1423733"/>
    <lineage>
        <taxon>Bacteria</taxon>
        <taxon>Bacillati</taxon>
        <taxon>Bacillota</taxon>
        <taxon>Bacilli</taxon>
        <taxon>Lactobacillales</taxon>
        <taxon>Lactobacillaceae</taxon>
        <taxon>Secundilactobacillus</taxon>
    </lineage>
</organism>
<accession>A0A0R2BGQ0</accession>
<dbReference type="Proteomes" id="UP000051845">
    <property type="component" value="Unassembled WGS sequence"/>
</dbReference>